<protein>
    <submittedName>
        <fullName evidence="2">Heterokaryon incompatibility</fullName>
    </submittedName>
</protein>
<sequence length="648" mass="74024">MLMETVSQTTVPAKYGRNGGLCEFCNVLLINDRGVGGQVKFSRGGEYLDLPPTIDLDYKREDTLPNLPGLQRPAVGGCQFCWLLMESIRNLLEREPFQDPAHEPIKVVISNLYYESEKYKDPPAYGRRKYSFPGGHALSYLHVSVDFPGTEKEDDEILQSFSIEVEPVWSVVLRTDKSRIRQICCLELLLGFSTPKPPPFKTETKSLEKNCHAMPLYDLPRTVQDAIRLARSLKIRYIWIDSLCIIQDSPSYWEKESAQMASIYSNSCVTFCALRGDSCHSGFLDRSWSPAVEIPFASLLNPEITGSLTIRIFDEYQLPDLYTERKHSPWAARGWTFQEHQLSPKSLLFGAQQIYFSCSEYEEYEDGNYFEIGPDYISIETGFPKWDQQSSLPKWYYSVEVFSTRTLTYQRDRLPAMSGMVHEVTDDQYLAGIWRSDLPNALLWKMADPVKQTFYAYAQSHSEQSKGPPSWSWACHSEPIVWEVHRSHGSLPLQPQCQCIHAEATVDGQNPYGCVKEGFVLLSAKVVCLKDHGIRIVNAYEDQSSVGFTAMSAKKKYQFKLFLDFVFDSEAFVPSDGTVRLDQGPLRDLSVLLIAKRSHIHYGLVLLPHGCKEDYIRAGVFECSENFDRSEGAIDLFSRTYYRQIRIM</sequence>
<dbReference type="eggNOG" id="ENOG502SNKA">
    <property type="taxonomic scope" value="Eukaryota"/>
</dbReference>
<comment type="caution">
    <text evidence="2">The sequence shown here is derived from an EMBL/GenBank/DDBJ whole genome shotgun (WGS) entry which is preliminary data.</text>
</comment>
<name>K2RC90_MACPH</name>
<dbReference type="Pfam" id="PF06985">
    <property type="entry name" value="HET"/>
    <property type="match status" value="1"/>
</dbReference>
<dbReference type="PANTHER" id="PTHR33112">
    <property type="entry name" value="DOMAIN PROTEIN, PUTATIVE-RELATED"/>
    <property type="match status" value="1"/>
</dbReference>
<reference evidence="2 3" key="1">
    <citation type="journal article" date="2012" name="BMC Genomics">
        <title>Tools to kill: Genome of one of the most destructive plant pathogenic fungi Macrophomina phaseolina.</title>
        <authorList>
            <person name="Islam M.S."/>
            <person name="Haque M.S."/>
            <person name="Islam M.M."/>
            <person name="Emdad E.M."/>
            <person name="Halim A."/>
            <person name="Hossen Q.M.M."/>
            <person name="Hossain M.Z."/>
            <person name="Ahmed B."/>
            <person name="Rahim S."/>
            <person name="Rahman M.S."/>
            <person name="Alam M.M."/>
            <person name="Hou S."/>
            <person name="Wan X."/>
            <person name="Saito J.A."/>
            <person name="Alam M."/>
        </authorList>
    </citation>
    <scope>NUCLEOTIDE SEQUENCE [LARGE SCALE GENOMIC DNA]</scope>
    <source>
        <strain evidence="2 3">MS6</strain>
    </source>
</reference>
<dbReference type="PANTHER" id="PTHR33112:SF16">
    <property type="entry name" value="HETEROKARYON INCOMPATIBILITY DOMAIN-CONTAINING PROTEIN"/>
    <property type="match status" value="1"/>
</dbReference>
<dbReference type="InParanoid" id="K2RC90"/>
<dbReference type="Proteomes" id="UP000007129">
    <property type="component" value="Unassembled WGS sequence"/>
</dbReference>
<proteinExistence type="predicted"/>
<dbReference type="VEuPathDB" id="FungiDB:MPH_12365"/>
<accession>K2RC90</accession>
<dbReference type="EMBL" id="AHHD01000517">
    <property type="protein sequence ID" value="EKG10507.1"/>
    <property type="molecule type" value="Genomic_DNA"/>
</dbReference>
<dbReference type="HOGENOM" id="CLU_002639_9_0_1"/>
<evidence type="ECO:0000259" key="1">
    <source>
        <dbReference type="Pfam" id="PF06985"/>
    </source>
</evidence>
<dbReference type="OrthoDB" id="2958217at2759"/>
<gene>
    <name evidence="2" type="ORF">MPH_12365</name>
</gene>
<dbReference type="InterPro" id="IPR010730">
    <property type="entry name" value="HET"/>
</dbReference>
<dbReference type="AlphaFoldDB" id="K2RC90"/>
<evidence type="ECO:0000313" key="3">
    <source>
        <dbReference type="Proteomes" id="UP000007129"/>
    </source>
</evidence>
<feature type="domain" description="Heterokaryon incompatibility" evidence="1">
    <location>
        <begin position="212"/>
        <end position="339"/>
    </location>
</feature>
<evidence type="ECO:0000313" key="2">
    <source>
        <dbReference type="EMBL" id="EKG10507.1"/>
    </source>
</evidence>
<dbReference type="STRING" id="1126212.K2RC90"/>
<organism evidence="2 3">
    <name type="scientific">Macrophomina phaseolina (strain MS6)</name>
    <name type="common">Charcoal rot fungus</name>
    <dbReference type="NCBI Taxonomy" id="1126212"/>
    <lineage>
        <taxon>Eukaryota</taxon>
        <taxon>Fungi</taxon>
        <taxon>Dikarya</taxon>
        <taxon>Ascomycota</taxon>
        <taxon>Pezizomycotina</taxon>
        <taxon>Dothideomycetes</taxon>
        <taxon>Dothideomycetes incertae sedis</taxon>
        <taxon>Botryosphaeriales</taxon>
        <taxon>Botryosphaeriaceae</taxon>
        <taxon>Macrophomina</taxon>
    </lineage>
</organism>